<name>A0ACC0G2Z5_9ERIC</name>
<organism evidence="1 2">
    <name type="scientific">Camellia lanceoleosa</name>
    <dbReference type="NCBI Taxonomy" id="1840588"/>
    <lineage>
        <taxon>Eukaryota</taxon>
        <taxon>Viridiplantae</taxon>
        <taxon>Streptophyta</taxon>
        <taxon>Embryophyta</taxon>
        <taxon>Tracheophyta</taxon>
        <taxon>Spermatophyta</taxon>
        <taxon>Magnoliopsida</taxon>
        <taxon>eudicotyledons</taxon>
        <taxon>Gunneridae</taxon>
        <taxon>Pentapetalae</taxon>
        <taxon>asterids</taxon>
        <taxon>Ericales</taxon>
        <taxon>Theaceae</taxon>
        <taxon>Camellia</taxon>
    </lineage>
</organism>
<comment type="caution">
    <text evidence="1">The sequence shown here is derived from an EMBL/GenBank/DDBJ whole genome shotgun (WGS) entry which is preliminary data.</text>
</comment>
<reference evidence="1 2" key="1">
    <citation type="journal article" date="2022" name="Plant J.">
        <title>Chromosome-level genome of Camellia lanceoleosa provides a valuable resource for understanding genome evolution and self-incompatibility.</title>
        <authorList>
            <person name="Gong W."/>
            <person name="Xiao S."/>
            <person name="Wang L."/>
            <person name="Liao Z."/>
            <person name="Chang Y."/>
            <person name="Mo W."/>
            <person name="Hu G."/>
            <person name="Li W."/>
            <person name="Zhao G."/>
            <person name="Zhu H."/>
            <person name="Hu X."/>
            <person name="Ji K."/>
            <person name="Xiang X."/>
            <person name="Song Q."/>
            <person name="Yuan D."/>
            <person name="Jin S."/>
            <person name="Zhang L."/>
        </authorList>
    </citation>
    <scope>NUCLEOTIDE SEQUENCE [LARGE SCALE GENOMIC DNA]</scope>
    <source>
        <strain evidence="1">SQ_2022a</strain>
    </source>
</reference>
<evidence type="ECO:0000313" key="1">
    <source>
        <dbReference type="EMBL" id="KAI7995503.1"/>
    </source>
</evidence>
<protein>
    <submittedName>
        <fullName evidence="1">Uncharacterized protein</fullName>
    </submittedName>
</protein>
<dbReference type="Proteomes" id="UP001060215">
    <property type="component" value="Chromosome 12"/>
</dbReference>
<evidence type="ECO:0000313" key="2">
    <source>
        <dbReference type="Proteomes" id="UP001060215"/>
    </source>
</evidence>
<keyword evidence="2" id="KW-1185">Reference proteome</keyword>
<gene>
    <name evidence="1" type="ORF">LOK49_LG11G01080</name>
</gene>
<sequence>MLVAFAIAQFIKFSTSWNVNKFLKMAPSLVKVVVRKMTAEEGEGRWRRDSDNSRNDERKEERVSLHL</sequence>
<proteinExistence type="predicted"/>
<accession>A0ACC0G2Z5</accession>
<dbReference type="EMBL" id="CM045769">
    <property type="protein sequence ID" value="KAI7995503.1"/>
    <property type="molecule type" value="Genomic_DNA"/>
</dbReference>